<dbReference type="Gene3D" id="3.40.50.300">
    <property type="entry name" value="P-loop containing nucleotide triphosphate hydrolases"/>
    <property type="match status" value="1"/>
</dbReference>
<protein>
    <recommendedName>
        <fullName evidence="1">CobQ/CobB/MinD/ParA nucleotide binding domain-containing protein</fullName>
    </recommendedName>
</protein>
<evidence type="ECO:0000313" key="3">
    <source>
        <dbReference type="Proteomes" id="UP000300381"/>
    </source>
</evidence>
<organism evidence="2 3">
    <name type="scientific">Veillonella tobetsuensis</name>
    <dbReference type="NCBI Taxonomy" id="1110546"/>
    <lineage>
        <taxon>Bacteria</taxon>
        <taxon>Bacillati</taxon>
        <taxon>Bacillota</taxon>
        <taxon>Negativicutes</taxon>
        <taxon>Veillonellales</taxon>
        <taxon>Veillonellaceae</taxon>
        <taxon>Veillonella</taxon>
    </lineage>
</organism>
<comment type="caution">
    <text evidence="2">The sequence shown here is derived from an EMBL/GenBank/DDBJ whole genome shotgun (WGS) entry which is preliminary data.</text>
</comment>
<dbReference type="InterPro" id="IPR002586">
    <property type="entry name" value="CobQ/CobB/MinD/ParA_Nub-bd_dom"/>
</dbReference>
<proteinExistence type="predicted"/>
<dbReference type="PANTHER" id="PTHR13696:SF96">
    <property type="entry name" value="COBQ_COBB_MIND_PARA NUCLEOTIDE BINDING DOMAIN-CONTAINING PROTEIN"/>
    <property type="match status" value="1"/>
</dbReference>
<dbReference type="Proteomes" id="UP000300381">
    <property type="component" value="Unassembled WGS sequence"/>
</dbReference>
<dbReference type="EMBL" id="BJCQ01000027">
    <property type="protein sequence ID" value="GCL67635.1"/>
    <property type="molecule type" value="Genomic_DNA"/>
</dbReference>
<sequence length="209" mass="23341">MIINIAHTKGGVGKSTLATNLAVELNCPILDLDKQGSSKYFNELRVENKKTPLTVILAQSRNDLAILQEYSESPKKHIIIDSGGMDNDLIRCGIELSDIIITPVRPSKIEVKGLQEFVQMINQSSFNAKNHYILLNNVQSRSIKDVEDMTDSIKGAKLNLLHTRIGLRKLFMDAYAEGKSVIELNKSSLAADELRVLVKELKDIIKRKV</sequence>
<reference evidence="2 3" key="1">
    <citation type="submission" date="2019-03" db="EMBL/GenBank/DDBJ databases">
        <title>Draft genome sequences of two Veillonella tobetsuensis clinical isolates from intraoperative bronchial fluids of elderly patients with pulmonary carcinoma.</title>
        <authorList>
            <person name="Akiyama T."/>
        </authorList>
    </citation>
    <scope>NUCLEOTIDE SEQUENCE [LARGE SCALE GENOMIC DNA]</scope>
    <source>
        <strain evidence="2 3">PAGU 1578</strain>
    </source>
</reference>
<dbReference type="PIRSF" id="PIRSF009320">
    <property type="entry name" value="Nuc_binding_HP_1000"/>
    <property type="match status" value="1"/>
</dbReference>
<dbReference type="RefSeq" id="WP_137660948.1">
    <property type="nucleotide sequence ID" value="NZ_BJCQ01000027.1"/>
</dbReference>
<dbReference type="AlphaFoldDB" id="A0A480B707"/>
<dbReference type="Pfam" id="PF01656">
    <property type="entry name" value="CbiA"/>
    <property type="match status" value="1"/>
</dbReference>
<dbReference type="InterPro" id="IPR027417">
    <property type="entry name" value="P-loop_NTPase"/>
</dbReference>
<dbReference type="SUPFAM" id="SSF52540">
    <property type="entry name" value="P-loop containing nucleoside triphosphate hydrolases"/>
    <property type="match status" value="1"/>
</dbReference>
<name>A0A480B707_9FIRM</name>
<dbReference type="PANTHER" id="PTHR13696">
    <property type="entry name" value="P-LOOP CONTAINING NUCLEOSIDE TRIPHOSPHATE HYDROLASE"/>
    <property type="match status" value="1"/>
</dbReference>
<evidence type="ECO:0000313" key="2">
    <source>
        <dbReference type="EMBL" id="GCL67635.1"/>
    </source>
</evidence>
<accession>A0A480B707</accession>
<feature type="domain" description="CobQ/CobB/MinD/ParA nucleotide binding" evidence="1">
    <location>
        <begin position="4"/>
        <end position="181"/>
    </location>
</feature>
<dbReference type="InterPro" id="IPR050678">
    <property type="entry name" value="DNA_Partitioning_ATPase"/>
</dbReference>
<gene>
    <name evidence="2" type="ORF">PAGU1578_12560</name>
</gene>
<evidence type="ECO:0000259" key="1">
    <source>
        <dbReference type="Pfam" id="PF01656"/>
    </source>
</evidence>
<dbReference type="CDD" id="cd02042">
    <property type="entry name" value="ParAB_family"/>
    <property type="match status" value="1"/>
</dbReference>